<comment type="caution">
    <text evidence="2">The sequence shown here is derived from an EMBL/GenBank/DDBJ whole genome shotgun (WGS) entry which is preliminary data.</text>
</comment>
<dbReference type="Proteomes" id="UP001469365">
    <property type="component" value="Unassembled WGS sequence"/>
</dbReference>
<proteinExistence type="predicted"/>
<accession>A0ABU9DVK6</accession>
<evidence type="ECO:0000313" key="3">
    <source>
        <dbReference type="Proteomes" id="UP001469365"/>
    </source>
</evidence>
<name>A0ABU9DVK6_9BACL</name>
<evidence type="ECO:0000259" key="1">
    <source>
        <dbReference type="Pfam" id="PF07638"/>
    </source>
</evidence>
<sequence>MGMLAKAAADGEQATKTEVKGVKVLNQQSIADLREYKRKAARAKLLSRYVVEDDAELMALKAETGKIDETMEALRTVNVRYAEIIKRRFIDGDTVDEIASDLCIARKTYDRWRKRAETEFEKLYTGL</sequence>
<dbReference type="RefSeq" id="WP_341420048.1">
    <property type="nucleotide sequence ID" value="NZ_JBBPCC010000038.1"/>
</dbReference>
<feature type="domain" description="RNA polymerase sigma-70 ECF-like HTH" evidence="1">
    <location>
        <begin position="59"/>
        <end position="112"/>
    </location>
</feature>
<dbReference type="InterPro" id="IPR053812">
    <property type="entry name" value="HTH_Sigma70_ECF-like"/>
</dbReference>
<gene>
    <name evidence="2" type="ORF">WMW72_34075</name>
</gene>
<dbReference type="InterPro" id="IPR013324">
    <property type="entry name" value="RNA_pol_sigma_r3/r4-like"/>
</dbReference>
<evidence type="ECO:0000313" key="2">
    <source>
        <dbReference type="EMBL" id="MEK8132922.1"/>
    </source>
</evidence>
<reference evidence="2 3" key="1">
    <citation type="submission" date="2024-04" db="EMBL/GenBank/DDBJ databases">
        <title>draft genome sequnece of Paenibacillus filicis.</title>
        <authorList>
            <person name="Kim D.-U."/>
        </authorList>
    </citation>
    <scope>NUCLEOTIDE SEQUENCE [LARGE SCALE GENOMIC DNA]</scope>
    <source>
        <strain evidence="2 3">KACC14197</strain>
    </source>
</reference>
<dbReference type="SUPFAM" id="SSF88659">
    <property type="entry name" value="Sigma3 and sigma4 domains of RNA polymerase sigma factors"/>
    <property type="match status" value="1"/>
</dbReference>
<dbReference type="Pfam" id="PF07638">
    <property type="entry name" value="Sigma70_ECF"/>
    <property type="match status" value="1"/>
</dbReference>
<keyword evidence="3" id="KW-1185">Reference proteome</keyword>
<organism evidence="2 3">
    <name type="scientific">Paenibacillus filicis</name>
    <dbReference type="NCBI Taxonomy" id="669464"/>
    <lineage>
        <taxon>Bacteria</taxon>
        <taxon>Bacillati</taxon>
        <taxon>Bacillota</taxon>
        <taxon>Bacilli</taxon>
        <taxon>Bacillales</taxon>
        <taxon>Paenibacillaceae</taxon>
        <taxon>Paenibacillus</taxon>
    </lineage>
</organism>
<protein>
    <submittedName>
        <fullName evidence="2">ECF-type sigma factor</fullName>
    </submittedName>
</protein>
<dbReference type="EMBL" id="JBBPCC010000038">
    <property type="protein sequence ID" value="MEK8132922.1"/>
    <property type="molecule type" value="Genomic_DNA"/>
</dbReference>